<name>A0ABR6WCG0_9BACT</name>
<keyword evidence="2" id="KW-1185">Reference proteome</keyword>
<protein>
    <submittedName>
        <fullName evidence="1">Uncharacterized protein</fullName>
    </submittedName>
</protein>
<comment type="caution">
    <text evidence="1">The sequence shown here is derived from an EMBL/GenBank/DDBJ whole genome shotgun (WGS) entry which is preliminary data.</text>
</comment>
<gene>
    <name evidence="1" type="ORF">FH603_4763</name>
</gene>
<sequence length="157" mass="17693">MEVPLTNSWQKAMAGRLKEFTGIDPLTIDQQQWTEQGQVAKKHPLYRAINIQEASVFVDATGQVYPGLGLGRTDIQVAHPRTRYRYSRPSWLLLGGQRKPCLLKSAQCRLKLPCLVQAYRLDEVADSLLGTRRAIPVDVIEVTRWADRKALILPAGK</sequence>
<dbReference type="Proteomes" id="UP000700732">
    <property type="component" value="Unassembled WGS sequence"/>
</dbReference>
<dbReference type="RefSeq" id="WP_186740528.1">
    <property type="nucleotide sequence ID" value="NZ_VFIA01000040.1"/>
</dbReference>
<dbReference type="EMBL" id="VFIA01000040">
    <property type="protein sequence ID" value="MBC3794236.1"/>
    <property type="molecule type" value="Genomic_DNA"/>
</dbReference>
<evidence type="ECO:0000313" key="1">
    <source>
        <dbReference type="EMBL" id="MBC3794236.1"/>
    </source>
</evidence>
<evidence type="ECO:0000313" key="2">
    <source>
        <dbReference type="Proteomes" id="UP000700732"/>
    </source>
</evidence>
<organism evidence="1 2">
    <name type="scientific">Spirosoma utsteinense</name>
    <dbReference type="NCBI Taxonomy" id="2585773"/>
    <lineage>
        <taxon>Bacteria</taxon>
        <taxon>Pseudomonadati</taxon>
        <taxon>Bacteroidota</taxon>
        <taxon>Cytophagia</taxon>
        <taxon>Cytophagales</taxon>
        <taxon>Cytophagaceae</taxon>
        <taxon>Spirosoma</taxon>
    </lineage>
</organism>
<proteinExistence type="predicted"/>
<accession>A0ABR6WCG0</accession>
<reference evidence="1 2" key="1">
    <citation type="submission" date="2019-06" db="EMBL/GenBank/DDBJ databases">
        <title>Spirosoma utsteinense sp. nov. isolated from Antarctic ice-free soils.</title>
        <authorList>
            <person name="Tahon G."/>
        </authorList>
    </citation>
    <scope>NUCLEOTIDE SEQUENCE [LARGE SCALE GENOMIC DNA]</scope>
    <source>
        <strain evidence="1 2">LMG 31447</strain>
    </source>
</reference>